<name>A0ABW3WFV4_9RHOO</name>
<accession>A0ABW3WFV4</accession>
<evidence type="ECO:0000256" key="9">
    <source>
        <dbReference type="SAM" id="SignalP"/>
    </source>
</evidence>
<evidence type="ECO:0000256" key="1">
    <source>
        <dbReference type="ARBA" id="ARBA00004442"/>
    </source>
</evidence>
<evidence type="ECO:0000313" key="10">
    <source>
        <dbReference type="EMBL" id="MFD1264004.1"/>
    </source>
</evidence>
<dbReference type="Proteomes" id="UP001597158">
    <property type="component" value="Unassembled WGS sequence"/>
</dbReference>
<feature type="region of interest" description="Disordered" evidence="8">
    <location>
        <begin position="113"/>
        <end position="135"/>
    </location>
</feature>
<keyword evidence="11" id="KW-1185">Reference proteome</keyword>
<gene>
    <name evidence="10" type="ORF">ACFQ4M_10445</name>
</gene>
<evidence type="ECO:0000256" key="7">
    <source>
        <dbReference type="ARBA" id="ARBA00023237"/>
    </source>
</evidence>
<evidence type="ECO:0000256" key="8">
    <source>
        <dbReference type="SAM" id="MobiDB-lite"/>
    </source>
</evidence>
<keyword evidence="7" id="KW-0998">Cell outer membrane</keyword>
<feature type="signal peptide" evidence="9">
    <location>
        <begin position="1"/>
        <end position="21"/>
    </location>
</feature>
<dbReference type="InterPro" id="IPR051906">
    <property type="entry name" value="TolC-like"/>
</dbReference>
<organism evidence="10 11">
    <name type="scientific">Thauera mechernichensis</name>
    <dbReference type="NCBI Taxonomy" id="82788"/>
    <lineage>
        <taxon>Bacteria</taxon>
        <taxon>Pseudomonadati</taxon>
        <taxon>Pseudomonadota</taxon>
        <taxon>Betaproteobacteria</taxon>
        <taxon>Rhodocyclales</taxon>
        <taxon>Zoogloeaceae</taxon>
        <taxon>Thauera</taxon>
    </lineage>
</organism>
<evidence type="ECO:0000256" key="3">
    <source>
        <dbReference type="ARBA" id="ARBA00022448"/>
    </source>
</evidence>
<keyword evidence="5" id="KW-0812">Transmembrane</keyword>
<comment type="caution">
    <text evidence="10">The sequence shown here is derived from an EMBL/GenBank/DDBJ whole genome shotgun (WGS) entry which is preliminary data.</text>
</comment>
<feature type="compositionally biased region" description="Polar residues" evidence="8">
    <location>
        <begin position="124"/>
        <end position="135"/>
    </location>
</feature>
<evidence type="ECO:0000313" key="11">
    <source>
        <dbReference type="Proteomes" id="UP001597158"/>
    </source>
</evidence>
<feature type="chain" id="PRO_5046833258" evidence="9">
    <location>
        <begin position="22"/>
        <end position="645"/>
    </location>
</feature>
<comment type="subcellular location">
    <subcellularLocation>
        <location evidence="1">Cell outer membrane</location>
    </subcellularLocation>
</comment>
<dbReference type="Gene3D" id="1.20.1600.10">
    <property type="entry name" value="Outer membrane efflux proteins (OEP)"/>
    <property type="match status" value="1"/>
</dbReference>
<dbReference type="Pfam" id="PF02321">
    <property type="entry name" value="OEP"/>
    <property type="match status" value="1"/>
</dbReference>
<keyword evidence="9" id="KW-0732">Signal</keyword>
<comment type="similarity">
    <text evidence="2">Belongs to the outer membrane factor (OMF) (TC 1.B.17) family.</text>
</comment>
<protein>
    <submittedName>
        <fullName evidence="10">TolC family protein</fullName>
    </submittedName>
</protein>
<dbReference type="RefSeq" id="WP_083491413.1">
    <property type="nucleotide sequence ID" value="NZ_JARQZE010000005.1"/>
</dbReference>
<keyword evidence="4" id="KW-1134">Transmembrane beta strand</keyword>
<keyword evidence="3" id="KW-0813">Transport</keyword>
<dbReference type="PROSITE" id="PS51257">
    <property type="entry name" value="PROKAR_LIPOPROTEIN"/>
    <property type="match status" value="1"/>
</dbReference>
<reference evidence="11" key="1">
    <citation type="journal article" date="2019" name="Int. J. Syst. Evol. Microbiol.">
        <title>The Global Catalogue of Microorganisms (GCM) 10K type strain sequencing project: providing services to taxonomists for standard genome sequencing and annotation.</title>
        <authorList>
            <consortium name="The Broad Institute Genomics Platform"/>
            <consortium name="The Broad Institute Genome Sequencing Center for Infectious Disease"/>
            <person name="Wu L."/>
            <person name="Ma J."/>
        </authorList>
    </citation>
    <scope>NUCLEOTIDE SEQUENCE [LARGE SCALE GENOMIC DNA]</scope>
    <source>
        <strain evidence="11">CCUG 48884</strain>
    </source>
</reference>
<evidence type="ECO:0000256" key="6">
    <source>
        <dbReference type="ARBA" id="ARBA00023136"/>
    </source>
</evidence>
<evidence type="ECO:0000256" key="5">
    <source>
        <dbReference type="ARBA" id="ARBA00022692"/>
    </source>
</evidence>
<sequence>MSSPRPRPLFFCLALAGLVMATGCSSLQFDRAAQREANLAKDLEQLASLRGDALPAHPLAFEEVLDIALRNNLELRVTEYELEIASRERVAAKLDMLPELRAEAGVLRRSDPEVKSAVGADGTSLGTSSISEPRNSRTADLSLTWNVLDFMTASIRSNQADMQQAQLEYRREKIRQRIALDVITAYWRAAAAEDALEYSYNVKRQMERQYERLSASMRNGSVSLLAGKEAQLKLIELSIAIQKLHGNLSTARLELVQLMGLKQSTELRLQRPDLRAVINMLPKPTELDIKKLEFVALRNHPVLFENDLQALMLQEDARAAMLSLFPGVSLFAGRHYDDNALLQTNTWNAIGAELSWNLFALPAKFKRMEARELAVERGEADRVLVTASVITQVHLGLLDYAIKADRFLLMDDSYKITQDIEGMTEVLRTAGQATDMQHTQRLLENLATKLRRDEAVVELFTAYAKLFASVGVAPDMWQSNLVELGDMLYQGQAVTPTPGEGEAGGEAAADYAGAHTPTAVAIPIHPEPMVLASAAVTPTLTESFPSTTEGRGSLSAHQVAGAHLWDIQVGAFVQPGAPDSILAQVRGLSLRMLDSRDATVRPVTDRGRTLQRVRFHHLPEAEARRLCGDLKARGLDCWVAPSLRS</sequence>
<dbReference type="PANTHER" id="PTHR30026:SF20">
    <property type="entry name" value="OUTER MEMBRANE PROTEIN TOLC"/>
    <property type="match status" value="1"/>
</dbReference>
<evidence type="ECO:0000256" key="4">
    <source>
        <dbReference type="ARBA" id="ARBA00022452"/>
    </source>
</evidence>
<dbReference type="SUPFAM" id="SSF56954">
    <property type="entry name" value="Outer membrane efflux proteins (OEP)"/>
    <property type="match status" value="1"/>
</dbReference>
<proteinExistence type="inferred from homology"/>
<dbReference type="InterPro" id="IPR003423">
    <property type="entry name" value="OMP_efflux"/>
</dbReference>
<dbReference type="EMBL" id="JBHTMC010000020">
    <property type="protein sequence ID" value="MFD1264004.1"/>
    <property type="molecule type" value="Genomic_DNA"/>
</dbReference>
<dbReference type="PANTHER" id="PTHR30026">
    <property type="entry name" value="OUTER MEMBRANE PROTEIN TOLC"/>
    <property type="match status" value="1"/>
</dbReference>
<evidence type="ECO:0000256" key="2">
    <source>
        <dbReference type="ARBA" id="ARBA00007613"/>
    </source>
</evidence>
<keyword evidence="6" id="KW-0472">Membrane</keyword>